<evidence type="ECO:0000256" key="6">
    <source>
        <dbReference type="SAM" id="Phobius"/>
    </source>
</evidence>
<dbReference type="Proteomes" id="UP001057702">
    <property type="component" value="Unassembled WGS sequence"/>
</dbReference>
<accession>A0ABT1PX87</accession>
<feature type="domain" description="Type II secretion system protein GspF" evidence="7">
    <location>
        <begin position="139"/>
        <end position="265"/>
    </location>
</feature>
<sequence>MNTAETLAVLSAALCVAGGLWSLCTTDEALRRARLMFADCGRPPVGPPGWARWQSYAGQARAVLERGRKQAAHRLGVPVGPEVLCLPAGLLLGLLTHSPLPPLAGAVAMPLLGRQLRAQHRRSENERWQESVITLCTAVAGDLRAGRPPDAALADAVERMREARGFGDPQAGECMSRLLAAARFGGDVPAALRQAARRPGAYGLAAAAACWEVATVGGAGLADGLDRVAAALRAERDQLEELRAALAGPRSTAAMLALLPVFGLVLGWTMGAQPLRVLLHTPSGQVCLAVGVVLEGLGLLWTSSIARAAEKG</sequence>
<keyword evidence="2" id="KW-1003">Cell membrane</keyword>
<dbReference type="InterPro" id="IPR018076">
    <property type="entry name" value="T2SS_GspF_dom"/>
</dbReference>
<comment type="caution">
    <text evidence="8">The sequence shown here is derived from an EMBL/GenBank/DDBJ whole genome shotgun (WGS) entry which is preliminary data.</text>
</comment>
<keyword evidence="5 6" id="KW-0472">Membrane</keyword>
<evidence type="ECO:0000313" key="8">
    <source>
        <dbReference type="EMBL" id="MCQ4081155.1"/>
    </source>
</evidence>
<evidence type="ECO:0000256" key="2">
    <source>
        <dbReference type="ARBA" id="ARBA00022475"/>
    </source>
</evidence>
<comment type="subcellular location">
    <subcellularLocation>
        <location evidence="1">Cell membrane</location>
        <topology evidence="1">Multi-pass membrane protein</topology>
    </subcellularLocation>
</comment>
<evidence type="ECO:0000256" key="1">
    <source>
        <dbReference type="ARBA" id="ARBA00004651"/>
    </source>
</evidence>
<dbReference type="PANTHER" id="PTHR35007">
    <property type="entry name" value="INTEGRAL MEMBRANE PROTEIN-RELATED"/>
    <property type="match status" value="1"/>
</dbReference>
<dbReference type="EMBL" id="JANFNG010000006">
    <property type="protein sequence ID" value="MCQ4081155.1"/>
    <property type="molecule type" value="Genomic_DNA"/>
</dbReference>
<evidence type="ECO:0000259" key="7">
    <source>
        <dbReference type="Pfam" id="PF00482"/>
    </source>
</evidence>
<keyword evidence="9" id="KW-1185">Reference proteome</keyword>
<feature type="transmembrane region" description="Helical" evidence="6">
    <location>
        <begin position="283"/>
        <end position="302"/>
    </location>
</feature>
<keyword evidence="4 6" id="KW-1133">Transmembrane helix</keyword>
<dbReference type="RefSeq" id="WP_255920060.1">
    <property type="nucleotide sequence ID" value="NZ_JANFNG010000006.1"/>
</dbReference>
<dbReference type="PANTHER" id="PTHR35007:SF4">
    <property type="entry name" value="CONSERVED TRANSMEMBRANE PROTEIN-RELATED"/>
    <property type="match status" value="1"/>
</dbReference>
<organism evidence="8 9">
    <name type="scientific">Streptomyces humicola</name>
    <dbReference type="NCBI Taxonomy" id="2953240"/>
    <lineage>
        <taxon>Bacteria</taxon>
        <taxon>Bacillati</taxon>
        <taxon>Actinomycetota</taxon>
        <taxon>Actinomycetes</taxon>
        <taxon>Kitasatosporales</taxon>
        <taxon>Streptomycetaceae</taxon>
        <taxon>Streptomyces</taxon>
    </lineage>
</organism>
<evidence type="ECO:0000256" key="5">
    <source>
        <dbReference type="ARBA" id="ARBA00023136"/>
    </source>
</evidence>
<evidence type="ECO:0000256" key="3">
    <source>
        <dbReference type="ARBA" id="ARBA00022692"/>
    </source>
</evidence>
<proteinExistence type="predicted"/>
<reference evidence="8" key="1">
    <citation type="submission" date="2022-06" db="EMBL/GenBank/DDBJ databases">
        <title>Draft genome sequence of Streptomyces sp. RB6PN25 isolated from peat swamp forest in Thailand.</title>
        <authorList>
            <person name="Duangmal K."/>
            <person name="Klaysubun C."/>
        </authorList>
    </citation>
    <scope>NUCLEOTIDE SEQUENCE</scope>
    <source>
        <strain evidence="8">RB6PN25</strain>
    </source>
</reference>
<gene>
    <name evidence="8" type="ORF">NGB36_11220</name>
</gene>
<evidence type="ECO:0000256" key="4">
    <source>
        <dbReference type="ARBA" id="ARBA00022989"/>
    </source>
</evidence>
<dbReference type="Pfam" id="PF00482">
    <property type="entry name" value="T2SSF"/>
    <property type="match status" value="1"/>
</dbReference>
<keyword evidence="3 6" id="KW-0812">Transmembrane</keyword>
<evidence type="ECO:0000313" key="9">
    <source>
        <dbReference type="Proteomes" id="UP001057702"/>
    </source>
</evidence>
<protein>
    <submittedName>
        <fullName evidence="8">Type II secretion system F family protein</fullName>
    </submittedName>
</protein>
<feature type="transmembrane region" description="Helical" evidence="6">
    <location>
        <begin position="253"/>
        <end position="271"/>
    </location>
</feature>
<name>A0ABT1PX87_9ACTN</name>